<dbReference type="KEGG" id="vg:26517317"/>
<dbReference type="GeneID" id="26517317"/>
<name>A0A0S4L062_9CAUD</name>
<proteinExistence type="predicted"/>
<dbReference type="RefSeq" id="YP_009188526.1">
    <property type="nucleotide sequence ID" value="NC_028667.1"/>
</dbReference>
<evidence type="ECO:0000313" key="1">
    <source>
        <dbReference type="EMBL" id="CUS27797.1"/>
    </source>
</evidence>
<accession>A0A0S4L062</accession>
<protein>
    <submittedName>
        <fullName evidence="1">Uncharacterized protein</fullName>
    </submittedName>
</protein>
<evidence type="ECO:0000313" key="2">
    <source>
        <dbReference type="Proteomes" id="UP000204666"/>
    </source>
</evidence>
<dbReference type="EMBL" id="LN898172">
    <property type="protein sequence ID" value="CUS27797.1"/>
    <property type="molecule type" value="Genomic_DNA"/>
</dbReference>
<reference evidence="1 2" key="1">
    <citation type="journal article" date="2016" name="Genome Announc.">
        <title>Complete Genome Sequence of PM105, a New Pseudomonas aeruginosa B3-Like Transposable Phage.</title>
        <authorList>
            <person name="Pourcel C."/>
            <person name="Midoux C."/>
            <person name="Bourkaltseva M."/>
            <person name="Pleteneva E."/>
            <person name="Krylov V."/>
        </authorList>
    </citation>
    <scope>NUCLEOTIDE SEQUENCE [LARGE SCALE GENOMIC DNA]</scope>
</reference>
<dbReference type="Proteomes" id="UP000204666">
    <property type="component" value="Genome"/>
</dbReference>
<keyword evidence="2" id="KW-1185">Reference proteome</keyword>
<gene>
    <name evidence="1" type="primary">PM105_15</name>
</gene>
<organism evidence="1 2">
    <name type="scientific">Pseudomonas phage vB_PaeS_PM105</name>
    <dbReference type="NCBI Taxonomy" id="1743016"/>
    <lineage>
        <taxon>Viruses</taxon>
        <taxon>Duplodnaviria</taxon>
        <taxon>Heunggongvirae</taxon>
        <taxon>Uroviricota</taxon>
        <taxon>Caudoviricetes</taxon>
        <taxon>Guarnerosvirinae</taxon>
        <taxon>Mechnikovvirus</taxon>
        <taxon>Mechnikovvirus PM105</taxon>
        <taxon>Beetrevirus PM105</taxon>
    </lineage>
</organism>
<dbReference type="OrthoDB" id="20216at10239"/>
<sequence>MSKAIDLQALLRRLDEQAYEQLCAEAARLAEENEYLRTELTRMEECAEGWCNEAQHLHQQLAEATAGQAAITQSGALIVIPMERCA</sequence>